<organism evidence="2 3">
    <name type="scientific">Meganyctiphanes norvegica</name>
    <name type="common">Northern krill</name>
    <name type="synonym">Thysanopoda norvegica</name>
    <dbReference type="NCBI Taxonomy" id="48144"/>
    <lineage>
        <taxon>Eukaryota</taxon>
        <taxon>Metazoa</taxon>
        <taxon>Ecdysozoa</taxon>
        <taxon>Arthropoda</taxon>
        <taxon>Crustacea</taxon>
        <taxon>Multicrustacea</taxon>
        <taxon>Malacostraca</taxon>
        <taxon>Eumalacostraca</taxon>
        <taxon>Eucarida</taxon>
        <taxon>Euphausiacea</taxon>
        <taxon>Euphausiidae</taxon>
        <taxon>Meganyctiphanes</taxon>
    </lineage>
</organism>
<reference evidence="2 3" key="1">
    <citation type="submission" date="2024-05" db="EMBL/GenBank/DDBJ databases">
        <authorList>
            <person name="Wallberg A."/>
        </authorList>
    </citation>
    <scope>NUCLEOTIDE SEQUENCE [LARGE SCALE GENOMIC DNA]</scope>
</reference>
<gene>
    <name evidence="2" type="ORF">MNOR_LOCUS27650</name>
</gene>
<accession>A0AAV2RP01</accession>
<proteinExistence type="predicted"/>
<dbReference type="Proteomes" id="UP001497623">
    <property type="component" value="Unassembled WGS sequence"/>
</dbReference>
<sequence length="374" mass="42152">MKVILAVEVLFTALMYLLDVVFDLQFMKKMCCHDLGTSWTAIINPTYCTMTASLTFGSSIVCNAVAFKQFLGEFKNTFIRLLFAVLALLQWLPFMWYIYCICALCCTFKSSKAEDLIMGSVTVKVFEAIFEGMGQMCLKMYMVMENEQLNVTMPVGTLSFTECKAPPTAASPSHQPPVTARQLAGIAHVPIAMLDHVTYIGIILSLLGVSYTIVKWVSMYMKRGLLWRLGYVFITLIAVGSRVYLMSTLGTYWDTKRWLFINFYWLAPVICCNIASMIYTCIVSANNFSLGIFLRRCLSGTCDFLSKDGLPTSVSYLICAVVFNAIYWPNIHLQIGLAMNAIVLIVNVVFSFFVSSIFKRYYDPPNEKGDDIEI</sequence>
<feature type="transmembrane region" description="Helical" evidence="1">
    <location>
        <begin position="42"/>
        <end position="66"/>
    </location>
</feature>
<feature type="transmembrane region" description="Helical" evidence="1">
    <location>
        <begin position="196"/>
        <end position="214"/>
    </location>
</feature>
<feature type="transmembrane region" description="Helical" evidence="1">
    <location>
        <begin position="335"/>
        <end position="358"/>
    </location>
</feature>
<protein>
    <submittedName>
        <fullName evidence="2">Uncharacterized protein</fullName>
    </submittedName>
</protein>
<evidence type="ECO:0000256" key="1">
    <source>
        <dbReference type="SAM" id="Phobius"/>
    </source>
</evidence>
<feature type="transmembrane region" description="Helical" evidence="1">
    <location>
        <begin position="309"/>
        <end position="329"/>
    </location>
</feature>
<keyword evidence="1" id="KW-1133">Transmembrane helix</keyword>
<keyword evidence="3" id="KW-1185">Reference proteome</keyword>
<keyword evidence="1" id="KW-0472">Membrane</keyword>
<keyword evidence="1" id="KW-0812">Transmembrane</keyword>
<evidence type="ECO:0000313" key="3">
    <source>
        <dbReference type="Proteomes" id="UP001497623"/>
    </source>
</evidence>
<feature type="transmembrane region" description="Helical" evidence="1">
    <location>
        <begin position="265"/>
        <end position="288"/>
    </location>
</feature>
<comment type="caution">
    <text evidence="2">The sequence shown here is derived from an EMBL/GenBank/DDBJ whole genome shotgun (WGS) entry which is preliminary data.</text>
</comment>
<feature type="transmembrane region" description="Helical" evidence="1">
    <location>
        <begin position="5"/>
        <end position="22"/>
    </location>
</feature>
<dbReference type="AlphaFoldDB" id="A0AAV2RP01"/>
<feature type="transmembrane region" description="Helical" evidence="1">
    <location>
        <begin position="78"/>
        <end position="99"/>
    </location>
</feature>
<evidence type="ECO:0000313" key="2">
    <source>
        <dbReference type="EMBL" id="CAL4135414.1"/>
    </source>
</evidence>
<feature type="transmembrane region" description="Helical" evidence="1">
    <location>
        <begin position="226"/>
        <end position="245"/>
    </location>
</feature>
<name>A0AAV2RP01_MEGNR</name>
<dbReference type="EMBL" id="CAXKWB010029419">
    <property type="protein sequence ID" value="CAL4135414.1"/>
    <property type="molecule type" value="Genomic_DNA"/>
</dbReference>